<dbReference type="EC" id="1.4.3.-" evidence="7"/>
<evidence type="ECO:0000256" key="6">
    <source>
        <dbReference type="PIRSR" id="PIRSR601613-1"/>
    </source>
</evidence>
<dbReference type="InterPro" id="IPR050703">
    <property type="entry name" value="Flavin_MAO"/>
</dbReference>
<feature type="binding site" evidence="6">
    <location>
        <begin position="41"/>
        <end position="42"/>
    </location>
    <ligand>
        <name>FAD</name>
        <dbReference type="ChEBI" id="CHEBI:57692"/>
    </ligand>
</feature>
<dbReference type="SUPFAM" id="SSF51905">
    <property type="entry name" value="FAD/NAD(P)-binding domain"/>
    <property type="match status" value="1"/>
</dbReference>
<feature type="binding site" evidence="6">
    <location>
        <position position="356"/>
    </location>
    <ligand>
        <name>substrate</name>
    </ligand>
</feature>
<feature type="domain" description="Amine oxidase" evidence="8">
    <location>
        <begin position="19"/>
        <end position="457"/>
    </location>
</feature>
<feature type="binding site" evidence="6">
    <location>
        <position position="248"/>
    </location>
    <ligand>
        <name>FAD</name>
        <dbReference type="ChEBI" id="CHEBI:57692"/>
    </ligand>
</feature>
<keyword evidence="10" id="KW-1185">Reference proteome</keyword>
<evidence type="ECO:0000256" key="2">
    <source>
        <dbReference type="ARBA" id="ARBA00004362"/>
    </source>
</evidence>
<evidence type="ECO:0000313" key="9">
    <source>
        <dbReference type="EMBL" id="KAK4874076.1"/>
    </source>
</evidence>
<comment type="catalytic activity">
    <reaction evidence="5">
        <text>a secondary aliphatic amine + O2 + H2O = a primary amine + an aldehyde + H2O2</text>
        <dbReference type="Rhea" id="RHEA:26414"/>
        <dbReference type="ChEBI" id="CHEBI:15377"/>
        <dbReference type="ChEBI" id="CHEBI:15379"/>
        <dbReference type="ChEBI" id="CHEBI:16240"/>
        <dbReference type="ChEBI" id="CHEBI:17478"/>
        <dbReference type="ChEBI" id="CHEBI:58855"/>
        <dbReference type="ChEBI" id="CHEBI:65296"/>
        <dbReference type="EC" id="1.4.3.4"/>
    </reaction>
</comment>
<keyword evidence="7" id="KW-0274">FAD</keyword>
<dbReference type="SUPFAM" id="SSF54373">
    <property type="entry name" value="FAD-linked reductases, C-terminal domain"/>
    <property type="match status" value="1"/>
</dbReference>
<comment type="cofactor">
    <cofactor evidence="1 7">
        <name>FAD</name>
        <dbReference type="ChEBI" id="CHEBI:57692"/>
    </cofactor>
</comment>
<dbReference type="PANTHER" id="PTHR43563:SF14">
    <property type="entry name" value="AMINE OXIDASE"/>
    <property type="match status" value="1"/>
</dbReference>
<dbReference type="InterPro" id="IPR002937">
    <property type="entry name" value="Amino_oxidase"/>
</dbReference>
<evidence type="ECO:0000256" key="4">
    <source>
        <dbReference type="ARBA" id="ARBA00023002"/>
    </source>
</evidence>
<feature type="binding site" evidence="6">
    <location>
        <position position="20"/>
    </location>
    <ligand>
        <name>FAD</name>
        <dbReference type="ChEBI" id="CHEBI:57692"/>
    </ligand>
</feature>
<dbReference type="EMBL" id="JARPUR010000006">
    <property type="protein sequence ID" value="KAK4874076.1"/>
    <property type="molecule type" value="Genomic_DNA"/>
</dbReference>
<evidence type="ECO:0000313" key="10">
    <source>
        <dbReference type="Proteomes" id="UP001353858"/>
    </source>
</evidence>
<dbReference type="Gene3D" id="1.10.405.10">
    <property type="entry name" value="Guanine Nucleotide Dissociation Inhibitor, domain 1"/>
    <property type="match status" value="1"/>
</dbReference>
<dbReference type="InterPro" id="IPR001613">
    <property type="entry name" value="Flavin_amine_oxidase"/>
</dbReference>
<name>A0AAN7P2G1_9COLE</name>
<evidence type="ECO:0000256" key="3">
    <source>
        <dbReference type="ARBA" id="ARBA00005995"/>
    </source>
</evidence>
<sequence>MHTSPNELDADIIIIGGGISGLSAAYYILQCEPSLDVLVLEAKRGRTLTLPLKTSPTGGLRCFDLGAQFITTSQPFINSLVKNLKLEVISSNTEKDEGKIIFDLEPKLPAYLPISLSDFTKTVEWLEIVNFFKKINIMCLKVTFQEPHTFEQSLKLDYTSMEEFIMSNLEHPLSQNFIRHVLRNSCGLEASQISVLFYLAYCNATGGMQNQVFLNTKNLTWIKGGADQICDKIALLIGKEYIKTNSPVIEISWDSSQVIIGTDSEIYSAKYAILAIPPASIMKINFDPCIKEHRLNVLKNLNLGNLIKFTVTYETAFWRRMGYNGTIISCGKIDSDSYVQWCVDVTHNNSAALCGYFVSKNSNSKTKLYNKDEVLEDLARYFGSDALHPVDYFEKNFVGDTNPYVMCVPKLGDMNDFSVLRRPLGNLFFGGTEMSTCWSGHMEGAVQAGYRAASEVLYQFRPQNIIFRKIQEITKPYDKFTT</sequence>
<evidence type="ECO:0000256" key="7">
    <source>
        <dbReference type="RuleBase" id="RU362067"/>
    </source>
</evidence>
<comment type="subcellular location">
    <subcellularLocation>
        <location evidence="2">Mitochondrion outer membrane</location>
        <topology evidence="2">Single-pass type IV membrane protein</topology>
        <orientation evidence="2">Cytoplasmic side</orientation>
    </subcellularLocation>
</comment>
<comment type="similarity">
    <text evidence="3 7">Belongs to the flavin monoamine oxidase family.</text>
</comment>
<organism evidence="9 10">
    <name type="scientific">Aquatica leii</name>
    <dbReference type="NCBI Taxonomy" id="1421715"/>
    <lineage>
        <taxon>Eukaryota</taxon>
        <taxon>Metazoa</taxon>
        <taxon>Ecdysozoa</taxon>
        <taxon>Arthropoda</taxon>
        <taxon>Hexapoda</taxon>
        <taxon>Insecta</taxon>
        <taxon>Pterygota</taxon>
        <taxon>Neoptera</taxon>
        <taxon>Endopterygota</taxon>
        <taxon>Coleoptera</taxon>
        <taxon>Polyphaga</taxon>
        <taxon>Elateriformia</taxon>
        <taxon>Elateroidea</taxon>
        <taxon>Lampyridae</taxon>
        <taxon>Luciolinae</taxon>
        <taxon>Aquatica</taxon>
    </lineage>
</organism>
<evidence type="ECO:0000256" key="1">
    <source>
        <dbReference type="ARBA" id="ARBA00001974"/>
    </source>
</evidence>
<accession>A0AAN7P2G1</accession>
<dbReference type="Proteomes" id="UP001353858">
    <property type="component" value="Unassembled WGS sequence"/>
</dbReference>
<dbReference type="PRINTS" id="PR00757">
    <property type="entry name" value="AMINEOXDASEF"/>
</dbReference>
<evidence type="ECO:0000259" key="8">
    <source>
        <dbReference type="Pfam" id="PF01593"/>
    </source>
</evidence>
<evidence type="ECO:0000256" key="5">
    <source>
        <dbReference type="ARBA" id="ARBA00048448"/>
    </source>
</evidence>
<dbReference type="AlphaFoldDB" id="A0AAN7P2G1"/>
<dbReference type="Gene3D" id="3.50.50.60">
    <property type="entry name" value="FAD/NAD(P)-binding domain"/>
    <property type="match status" value="1"/>
</dbReference>
<proteinExistence type="inferred from homology"/>
<dbReference type="GO" id="GO:0097621">
    <property type="term" value="F:monoamine oxidase activity"/>
    <property type="evidence" value="ECO:0007669"/>
    <property type="project" value="UniProtKB-EC"/>
</dbReference>
<dbReference type="GO" id="GO:0005741">
    <property type="term" value="C:mitochondrial outer membrane"/>
    <property type="evidence" value="ECO:0007669"/>
    <property type="project" value="UniProtKB-SubCell"/>
</dbReference>
<comment type="caution">
    <text evidence="9">The sequence shown here is derived from an EMBL/GenBank/DDBJ whole genome shotgun (WGS) entry which is preliminary data.</text>
</comment>
<dbReference type="GO" id="GO:0008131">
    <property type="term" value="F:primary methylamine oxidase activity"/>
    <property type="evidence" value="ECO:0007669"/>
    <property type="project" value="UniProtKB-ARBA"/>
</dbReference>
<dbReference type="Gene3D" id="3.90.660.10">
    <property type="match status" value="1"/>
</dbReference>
<feature type="binding site" evidence="6">
    <location>
        <position position="433"/>
    </location>
    <ligand>
        <name>FAD</name>
        <dbReference type="ChEBI" id="CHEBI:57692"/>
    </ligand>
</feature>
<dbReference type="PANTHER" id="PTHR43563">
    <property type="entry name" value="AMINE OXIDASE"/>
    <property type="match status" value="1"/>
</dbReference>
<gene>
    <name evidence="9" type="ORF">RN001_013436</name>
</gene>
<protein>
    <recommendedName>
        <fullName evidence="7">Amine oxidase</fullName>
        <ecNumber evidence="7">1.4.3.-</ecNumber>
    </recommendedName>
</protein>
<keyword evidence="4 7" id="KW-0560">Oxidoreductase</keyword>
<dbReference type="InterPro" id="IPR036188">
    <property type="entry name" value="FAD/NAD-bd_sf"/>
</dbReference>
<dbReference type="Pfam" id="PF01593">
    <property type="entry name" value="Amino_oxidase"/>
    <property type="match status" value="1"/>
</dbReference>
<keyword evidence="7" id="KW-0285">Flavoprotein</keyword>
<reference evidence="10" key="1">
    <citation type="submission" date="2023-01" db="EMBL/GenBank/DDBJ databases">
        <title>Key to firefly adult light organ development and bioluminescence: homeobox transcription factors regulate luciferase expression and transportation to peroxisome.</title>
        <authorList>
            <person name="Fu X."/>
        </authorList>
    </citation>
    <scope>NUCLEOTIDE SEQUENCE [LARGE SCALE GENOMIC DNA]</scope>
</reference>